<gene>
    <name evidence="1" type="ORF">HH800_15375</name>
</gene>
<evidence type="ECO:0000313" key="1">
    <source>
        <dbReference type="EMBL" id="QJR03432.1"/>
    </source>
</evidence>
<sequence length="268" mass="28495">MAATALDAVDRLALRLLEEKDGLAVLGLCGAQGSGKSTLAQALQARMGARGVASAILSIDDLYLKKAEREVLAGTVHPLLRTRGVPGTHDVALGLRVLDALAAGRAACLPRFDKAVDDRLPENAWPQAEAGLRLLILEGWCVGAWAQAAGGLDVPVNALERDEDGDGRWRRFVNDALAGEYQALFGRIDALALLAAPGFDVVQGWRTQQEAALRAPGGGSAVMNDAQVARFIQHYERLTRHILAEMPARADLVVALDAQRGATAVRSR</sequence>
<dbReference type="Gene3D" id="3.40.50.300">
    <property type="entry name" value="P-loop containing nucleotide triphosphate hydrolases"/>
    <property type="match status" value="1"/>
</dbReference>
<reference evidence="1 2" key="1">
    <citation type="submission" date="2020-04" db="EMBL/GenBank/DDBJ databases">
        <title>The Whole Genome Analysis of High salt-tolerant Sphingobium yanoikuyae YC-XJ2 with Aryl organophosphorus flame retardants (aryl-OPFRs)-degrading capacity and characteristics of Related phosphotriesterase.</title>
        <authorList>
            <person name="Li X."/>
        </authorList>
    </citation>
    <scope>NUCLEOTIDE SEQUENCE [LARGE SCALE GENOMIC DNA]</scope>
    <source>
        <strain evidence="1 2">YC-XJ2</strain>
    </source>
</reference>
<evidence type="ECO:0000313" key="2">
    <source>
        <dbReference type="Proteomes" id="UP000502611"/>
    </source>
</evidence>
<accession>A0A6M4G816</accession>
<dbReference type="AlphaFoldDB" id="A0A6M4G816"/>
<keyword evidence="1" id="KW-0808">Transferase</keyword>
<dbReference type="Proteomes" id="UP000502611">
    <property type="component" value="Chromosome"/>
</dbReference>
<dbReference type="EMBL" id="CP053021">
    <property type="protein sequence ID" value="QJR03432.1"/>
    <property type="molecule type" value="Genomic_DNA"/>
</dbReference>
<dbReference type="RefSeq" id="WP_169861579.1">
    <property type="nucleotide sequence ID" value="NZ_CP053021.1"/>
</dbReference>
<dbReference type="SUPFAM" id="SSF52540">
    <property type="entry name" value="P-loop containing nucleoside triphosphate hydrolases"/>
    <property type="match status" value="1"/>
</dbReference>
<dbReference type="InterPro" id="IPR027417">
    <property type="entry name" value="P-loop_NTPase"/>
</dbReference>
<organism evidence="1 2">
    <name type="scientific">Sphingobium yanoikuyae</name>
    <name type="common">Sphingomonas yanoikuyae</name>
    <dbReference type="NCBI Taxonomy" id="13690"/>
    <lineage>
        <taxon>Bacteria</taxon>
        <taxon>Pseudomonadati</taxon>
        <taxon>Pseudomonadota</taxon>
        <taxon>Alphaproteobacteria</taxon>
        <taxon>Sphingomonadales</taxon>
        <taxon>Sphingomonadaceae</taxon>
        <taxon>Sphingobium</taxon>
    </lineage>
</organism>
<protein>
    <submittedName>
        <fullName evidence="1">Kinase</fullName>
    </submittedName>
</protein>
<proteinExistence type="predicted"/>
<dbReference type="GO" id="GO:0016301">
    <property type="term" value="F:kinase activity"/>
    <property type="evidence" value="ECO:0007669"/>
    <property type="project" value="UniProtKB-KW"/>
</dbReference>
<name>A0A6M4G816_SPHYA</name>
<keyword evidence="1" id="KW-0418">Kinase</keyword>